<gene>
    <name evidence="4" type="ORF">PZE19_21810</name>
    <name evidence="5" type="ORF">PZE19_26100</name>
    <name evidence="6" type="ORF">PZE19_27300</name>
    <name evidence="7" type="ORF">PZE19_27760</name>
    <name evidence="8" type="ORF">PZE19_32165</name>
</gene>
<dbReference type="InterPro" id="IPR032806">
    <property type="entry name" value="YbfD_N"/>
</dbReference>
<dbReference type="PANTHER" id="PTHR30298:SF0">
    <property type="entry name" value="PROTEIN YBFL-RELATED"/>
    <property type="match status" value="1"/>
</dbReference>
<dbReference type="EMBL" id="JARRAG010000002">
    <property type="protein sequence ID" value="MDG3007487.1"/>
    <property type="molecule type" value="Genomic_DNA"/>
</dbReference>
<evidence type="ECO:0000313" key="5">
    <source>
        <dbReference type="EMBL" id="MDG3007251.1"/>
    </source>
</evidence>
<keyword evidence="1" id="KW-0812">Transmembrane</keyword>
<evidence type="ECO:0000259" key="3">
    <source>
        <dbReference type="Pfam" id="PF13808"/>
    </source>
</evidence>
<feature type="domain" description="H repeat-associated protein N-terminal" evidence="3">
    <location>
        <begin position="15"/>
        <end position="100"/>
    </location>
</feature>
<name>A0ABT6FLP9_9BACT</name>
<feature type="domain" description="Transposase IS4-like" evidence="2">
    <location>
        <begin position="115"/>
        <end position="353"/>
    </location>
</feature>
<dbReference type="EMBL" id="JARRAG010000007">
    <property type="protein sequence ID" value="MDG3008444.1"/>
    <property type="molecule type" value="Genomic_DNA"/>
</dbReference>
<dbReference type="RefSeq" id="WP_277862715.1">
    <property type="nucleotide sequence ID" value="NZ_JARRAG010000002.1"/>
</dbReference>
<dbReference type="InterPro" id="IPR047647">
    <property type="entry name" value="ISAs1_transpos"/>
</dbReference>
<dbReference type="NCBIfam" id="NF033564">
    <property type="entry name" value="transpos_ISAs1"/>
    <property type="match status" value="1"/>
</dbReference>
<dbReference type="InterPro" id="IPR051698">
    <property type="entry name" value="Transposase_11-like"/>
</dbReference>
<dbReference type="InterPro" id="IPR002559">
    <property type="entry name" value="Transposase_11"/>
</dbReference>
<protein>
    <submittedName>
        <fullName evidence="8">ISAs1 family transposase</fullName>
    </submittedName>
</protein>
<evidence type="ECO:0000256" key="1">
    <source>
        <dbReference type="SAM" id="Phobius"/>
    </source>
</evidence>
<reference evidence="8 9" key="1">
    <citation type="submission" date="2023-03" db="EMBL/GenBank/DDBJ databases">
        <title>Paludisphaera mucosa sp. nov. a novel planctomycete from northern fen.</title>
        <authorList>
            <person name="Ivanova A."/>
        </authorList>
    </citation>
    <scope>NUCLEOTIDE SEQUENCE [LARGE SCALE GENOMIC DNA]</scope>
    <source>
        <strain evidence="8 9">Pla2</strain>
    </source>
</reference>
<keyword evidence="9" id="KW-1185">Reference proteome</keyword>
<feature type="transmembrane region" description="Helical" evidence="1">
    <location>
        <begin position="32"/>
        <end position="54"/>
    </location>
</feature>
<organism evidence="8 9">
    <name type="scientific">Paludisphaera mucosa</name>
    <dbReference type="NCBI Taxonomy" id="3030827"/>
    <lineage>
        <taxon>Bacteria</taxon>
        <taxon>Pseudomonadati</taxon>
        <taxon>Planctomycetota</taxon>
        <taxon>Planctomycetia</taxon>
        <taxon>Isosphaerales</taxon>
        <taxon>Isosphaeraceae</taxon>
        <taxon>Paludisphaera</taxon>
    </lineage>
</organism>
<dbReference type="Pfam" id="PF01609">
    <property type="entry name" value="DDE_Tnp_1"/>
    <property type="match status" value="1"/>
</dbReference>
<sequence length="388" mass="42548">MADASRFGMDEVAAFFQDLDDPRSEINRKHPLASVVVIALVAVLAGASGPTAIARWAAFKRGLLESILPLPNGVPCKDVFRRVLMALRPEAFQPCFAAWLRSLRDEAAAETGVERPTLAIDGKTLRRSHDRKNGLGALHSVTAWASEYGLSLGQVACDEKSNEIAAIPELLKLIDVSGGVVTIDAMGCQREVAGAVVAAGGDYVLALKGNQGTLHRAAVAHVLGRWDEGFAGEPVGRLQVDEAAHGRRESRTYIQLEAPKDLPGFEAWRGLRSIGVAISEVVREGKTAEDVRYYISSLPVEPDAKAFAHAVRSRWGIENGCHWTLDVTFREDESRIREEHLRQNMAWLNRFCLSLLKRHPGRDSVAMKRRGCGWSDDYLMEVVRGSTC</sequence>
<dbReference type="EMBL" id="JARRAG010000002">
    <property type="protein sequence ID" value="MDG3007577.1"/>
    <property type="molecule type" value="Genomic_DNA"/>
</dbReference>
<keyword evidence="1" id="KW-1133">Transmembrane helix</keyword>
<evidence type="ECO:0000313" key="8">
    <source>
        <dbReference type="EMBL" id="MDG3008444.1"/>
    </source>
</evidence>
<dbReference type="EMBL" id="JARRAG010000002">
    <property type="protein sequence ID" value="MDG3007251.1"/>
    <property type="molecule type" value="Genomic_DNA"/>
</dbReference>
<keyword evidence="1" id="KW-0472">Membrane</keyword>
<dbReference type="Proteomes" id="UP001216907">
    <property type="component" value="Unassembled WGS sequence"/>
</dbReference>
<dbReference type="EMBL" id="JARRAG010000002">
    <property type="protein sequence ID" value="MDG3006417.1"/>
    <property type="molecule type" value="Genomic_DNA"/>
</dbReference>
<evidence type="ECO:0000313" key="4">
    <source>
        <dbReference type="EMBL" id="MDG3006417.1"/>
    </source>
</evidence>
<evidence type="ECO:0000313" key="6">
    <source>
        <dbReference type="EMBL" id="MDG3007487.1"/>
    </source>
</evidence>
<dbReference type="PANTHER" id="PTHR30298">
    <property type="entry name" value="H REPEAT-ASSOCIATED PREDICTED TRANSPOSASE"/>
    <property type="match status" value="1"/>
</dbReference>
<proteinExistence type="predicted"/>
<dbReference type="Pfam" id="PF13808">
    <property type="entry name" value="DDE_Tnp_1_assoc"/>
    <property type="match status" value="1"/>
</dbReference>
<evidence type="ECO:0000313" key="7">
    <source>
        <dbReference type="EMBL" id="MDG3007577.1"/>
    </source>
</evidence>
<evidence type="ECO:0000313" key="9">
    <source>
        <dbReference type="Proteomes" id="UP001216907"/>
    </source>
</evidence>
<evidence type="ECO:0000259" key="2">
    <source>
        <dbReference type="Pfam" id="PF01609"/>
    </source>
</evidence>
<comment type="caution">
    <text evidence="8">The sequence shown here is derived from an EMBL/GenBank/DDBJ whole genome shotgun (WGS) entry which is preliminary data.</text>
</comment>
<accession>A0ABT6FLP9</accession>